<feature type="region of interest" description="Disordered" evidence="6">
    <location>
        <begin position="31"/>
        <end position="71"/>
    </location>
</feature>
<dbReference type="Pfam" id="PF20635">
    <property type="entry name" value="SMN_YG-box"/>
    <property type="match status" value="1"/>
</dbReference>
<dbReference type="GO" id="GO:0005634">
    <property type="term" value="C:nucleus"/>
    <property type="evidence" value="ECO:0007669"/>
    <property type="project" value="UniProtKB-SubCell"/>
</dbReference>
<keyword evidence="3" id="KW-0507">mRNA processing</keyword>
<keyword evidence="4" id="KW-0508">mRNA splicing</keyword>
<comment type="caution">
    <text evidence="8">The sequence shown here is derived from an EMBL/GenBank/DDBJ whole genome shotgun (WGS) entry which is preliminary data.</text>
</comment>
<dbReference type="InterPro" id="IPR040424">
    <property type="entry name" value="Smn1"/>
</dbReference>
<comment type="subcellular location">
    <subcellularLocation>
        <location evidence="1">Nucleus</location>
    </subcellularLocation>
</comment>
<accession>A0A9P7TX03</accession>
<organism evidence="8 9">
    <name type="scientific">Claviceps humidiphila</name>
    <dbReference type="NCBI Taxonomy" id="1294629"/>
    <lineage>
        <taxon>Eukaryota</taxon>
        <taxon>Fungi</taxon>
        <taxon>Dikarya</taxon>
        <taxon>Ascomycota</taxon>
        <taxon>Pezizomycotina</taxon>
        <taxon>Sordariomycetes</taxon>
        <taxon>Hypocreomycetidae</taxon>
        <taxon>Hypocreales</taxon>
        <taxon>Clavicipitaceae</taxon>
        <taxon>Claviceps</taxon>
    </lineage>
</organism>
<keyword evidence="9" id="KW-1185">Reference proteome</keyword>
<dbReference type="AlphaFoldDB" id="A0A9P7TX03"/>
<comment type="similarity">
    <text evidence="2">Belongs to the SMN family.</text>
</comment>
<dbReference type="InterPro" id="IPR047313">
    <property type="entry name" value="SMN_C"/>
</dbReference>
<evidence type="ECO:0000256" key="6">
    <source>
        <dbReference type="SAM" id="MobiDB-lite"/>
    </source>
</evidence>
<dbReference type="CDD" id="cd22851">
    <property type="entry name" value="SMN_N"/>
    <property type="match status" value="1"/>
</dbReference>
<evidence type="ECO:0000256" key="3">
    <source>
        <dbReference type="ARBA" id="ARBA00022664"/>
    </source>
</evidence>
<evidence type="ECO:0000256" key="1">
    <source>
        <dbReference type="ARBA" id="ARBA00004123"/>
    </source>
</evidence>
<evidence type="ECO:0000256" key="5">
    <source>
        <dbReference type="ARBA" id="ARBA00023242"/>
    </source>
</evidence>
<dbReference type="PANTHER" id="PTHR39267">
    <property type="entry name" value="SURVIVAL MOTOR NEURON-LIKE PROTEIN 1"/>
    <property type="match status" value="1"/>
</dbReference>
<feature type="compositionally biased region" description="Basic and acidic residues" evidence="6">
    <location>
        <begin position="31"/>
        <end position="42"/>
    </location>
</feature>
<dbReference type="GO" id="GO:0008380">
    <property type="term" value="P:RNA splicing"/>
    <property type="evidence" value="ECO:0007669"/>
    <property type="project" value="UniProtKB-KW"/>
</dbReference>
<reference evidence="8 9" key="1">
    <citation type="journal article" date="2020" name="bioRxiv">
        <title>Whole genome comparisons of ergot fungi reveals the divergence and evolution of species within the genus Claviceps are the result of varying mechanisms driving genome evolution and host range expansion.</title>
        <authorList>
            <person name="Wyka S.A."/>
            <person name="Mondo S.J."/>
            <person name="Liu M."/>
            <person name="Dettman J."/>
            <person name="Nalam V."/>
            <person name="Broders K.D."/>
        </authorList>
    </citation>
    <scope>NUCLEOTIDE SEQUENCE [LARGE SCALE GENOMIC DNA]</scope>
    <source>
        <strain evidence="8 9">LM576</strain>
    </source>
</reference>
<dbReference type="EMBL" id="SRQM01000015">
    <property type="protein sequence ID" value="KAG6122794.1"/>
    <property type="molecule type" value="Genomic_DNA"/>
</dbReference>
<protein>
    <recommendedName>
        <fullName evidence="7">Survival Motor Neuron Gemin2-binding domain-containing protein</fullName>
    </recommendedName>
</protein>
<evidence type="ECO:0000313" key="8">
    <source>
        <dbReference type="EMBL" id="KAG6122794.1"/>
    </source>
</evidence>
<dbReference type="GO" id="GO:0006397">
    <property type="term" value="P:mRNA processing"/>
    <property type="evidence" value="ECO:0007669"/>
    <property type="project" value="UniProtKB-KW"/>
</dbReference>
<keyword evidence="5" id="KW-0539">Nucleus</keyword>
<evidence type="ECO:0000256" key="2">
    <source>
        <dbReference type="ARBA" id="ARBA00005371"/>
    </source>
</evidence>
<evidence type="ECO:0000259" key="7">
    <source>
        <dbReference type="Pfam" id="PF20636"/>
    </source>
</evidence>
<evidence type="ECO:0000256" key="4">
    <source>
        <dbReference type="ARBA" id="ARBA00023187"/>
    </source>
</evidence>
<evidence type="ECO:0000313" key="9">
    <source>
        <dbReference type="Proteomes" id="UP000732380"/>
    </source>
</evidence>
<dbReference type="Proteomes" id="UP000732380">
    <property type="component" value="Unassembled WGS sequence"/>
</dbReference>
<dbReference type="CDD" id="cd22852">
    <property type="entry name" value="SMN_C"/>
    <property type="match status" value="1"/>
</dbReference>
<gene>
    <name evidence="8" type="ORF">E4U13_001330</name>
</gene>
<dbReference type="Pfam" id="PF20636">
    <property type="entry name" value="SMN_G2-BD"/>
    <property type="match status" value="1"/>
</dbReference>
<name>A0A9P7TX03_9HYPO</name>
<sequence length="111" mass="12353">MASEQEVLSHEEVWDDSALIDSWNEALAEYKESTPTKSKSLDPELEDVQPKQVESTERRPAASIGSMAPPPQALLGSIGDEGLKKLLMSWYYAGYYTGLYEGQQQQSQKPS</sequence>
<feature type="domain" description="Survival Motor Neuron Gemin2-binding" evidence="7">
    <location>
        <begin position="11"/>
        <end position="32"/>
    </location>
</feature>
<dbReference type="PANTHER" id="PTHR39267:SF1">
    <property type="entry name" value="SURVIVAL MOTOR NEURON PROTEIN"/>
    <property type="match status" value="1"/>
</dbReference>
<proteinExistence type="inferred from homology"/>
<dbReference type="InterPro" id="IPR049481">
    <property type="entry name" value="SMN_G2-BD"/>
</dbReference>